<feature type="transmembrane region" description="Helical" evidence="19">
    <location>
        <begin position="191"/>
        <end position="211"/>
    </location>
</feature>
<comment type="function">
    <text evidence="14 19">Joins adenosylcobinamide-GDP and alpha-ribazole to generate adenosylcobalamin (Ado-cobalamin). Also synthesizes adenosylcobalamin 5'-phosphate from adenosylcobinamide-GDP and alpha-ribazole 5'-phosphate.</text>
</comment>
<reference evidence="21" key="1">
    <citation type="submission" date="2010-12" db="EMBL/GenBank/DDBJ databases">
        <title>Complete sequence of Desulfovibrio aespoeensis Aspo-2.</title>
        <authorList>
            <consortium name="US DOE Joint Genome Institute"/>
            <person name="Lucas S."/>
            <person name="Copeland A."/>
            <person name="Lapidus A."/>
            <person name="Cheng J.-F."/>
            <person name="Goodwin L."/>
            <person name="Pitluck S."/>
            <person name="Chertkov O."/>
            <person name="Misra M."/>
            <person name="Detter J.C."/>
            <person name="Han C."/>
            <person name="Tapia R."/>
            <person name="Land M."/>
            <person name="Hauser L."/>
            <person name="Kyrpides N."/>
            <person name="Ivanova N."/>
            <person name="Ovchinnikova G."/>
            <person name="Pedersen K."/>
            <person name="Jagevall S."/>
            <person name="Hazen T."/>
            <person name="Woyke T."/>
        </authorList>
    </citation>
    <scope>NUCLEOTIDE SEQUENCE [LARGE SCALE GENOMIC DNA]</scope>
    <source>
        <strain evidence="21">ATCC 700646 / DSM 10631 / Aspo-2</strain>
    </source>
</reference>
<feature type="transmembrane region" description="Helical" evidence="19">
    <location>
        <begin position="31"/>
        <end position="51"/>
    </location>
</feature>
<evidence type="ECO:0000256" key="10">
    <source>
        <dbReference type="ARBA" id="ARBA00022692"/>
    </source>
</evidence>
<keyword evidence="13 19" id="KW-0472">Membrane</keyword>
<dbReference type="GO" id="GO:0009236">
    <property type="term" value="P:cobalamin biosynthetic process"/>
    <property type="evidence" value="ECO:0007669"/>
    <property type="project" value="UniProtKB-UniRule"/>
</dbReference>
<evidence type="ECO:0000256" key="2">
    <source>
        <dbReference type="ARBA" id="ARBA00004651"/>
    </source>
</evidence>
<feature type="transmembrane region" description="Helical" evidence="19">
    <location>
        <begin position="57"/>
        <end position="74"/>
    </location>
</feature>
<comment type="cofactor">
    <cofactor evidence="1 19">
        <name>Mg(2+)</name>
        <dbReference type="ChEBI" id="CHEBI:18420"/>
    </cofactor>
</comment>
<evidence type="ECO:0000256" key="1">
    <source>
        <dbReference type="ARBA" id="ARBA00001946"/>
    </source>
</evidence>
<keyword evidence="10 19" id="KW-0812">Transmembrane</keyword>
<feature type="transmembrane region" description="Helical" evidence="19">
    <location>
        <begin position="107"/>
        <end position="125"/>
    </location>
</feature>
<dbReference type="PANTHER" id="PTHR34148:SF1">
    <property type="entry name" value="ADENOSYLCOBINAMIDE-GDP RIBAZOLETRANSFERASE"/>
    <property type="match status" value="1"/>
</dbReference>
<dbReference type="InterPro" id="IPR003805">
    <property type="entry name" value="CobS"/>
</dbReference>
<keyword evidence="12 19" id="KW-1133">Transmembrane helix</keyword>
<dbReference type="GO" id="GO:0005886">
    <property type="term" value="C:plasma membrane"/>
    <property type="evidence" value="ECO:0007669"/>
    <property type="project" value="UniProtKB-SubCell"/>
</dbReference>
<dbReference type="HAMAP" id="MF_00719">
    <property type="entry name" value="CobS"/>
    <property type="match status" value="1"/>
</dbReference>
<keyword evidence="8 19" id="KW-0169">Cobalamin biosynthesis</keyword>
<dbReference type="HOGENOM" id="CLU_057426_1_2_7"/>
<evidence type="ECO:0000256" key="7">
    <source>
        <dbReference type="ARBA" id="ARBA00022475"/>
    </source>
</evidence>
<proteinExistence type="inferred from homology"/>
<reference evidence="20 21" key="2">
    <citation type="journal article" date="2014" name="Genome Announc.">
        <title>Complete Genome Sequence of the Subsurface, Mesophilic Sulfate-Reducing Bacterium Desulfovibrio aespoeensis Aspo-2.</title>
        <authorList>
            <person name="Pedersen K."/>
            <person name="Bengtsson A."/>
            <person name="Edlund J."/>
            <person name="Rabe L."/>
            <person name="Hazen T."/>
            <person name="Chakraborty R."/>
            <person name="Goodwin L."/>
            <person name="Shapiro N."/>
        </authorList>
    </citation>
    <scope>NUCLEOTIDE SEQUENCE [LARGE SCALE GENOMIC DNA]</scope>
    <source>
        <strain evidence="21">ATCC 700646 / DSM 10631 / Aspo-2</strain>
    </source>
</reference>
<dbReference type="KEGG" id="das:Daes_0689"/>
<dbReference type="Proteomes" id="UP000002191">
    <property type="component" value="Chromosome"/>
</dbReference>
<keyword evidence="7 19" id="KW-1003">Cell membrane</keyword>
<evidence type="ECO:0000256" key="12">
    <source>
        <dbReference type="ARBA" id="ARBA00022989"/>
    </source>
</evidence>
<dbReference type="OrthoDB" id="9794223at2"/>
<dbReference type="UniPathway" id="UPA00148">
    <property type="reaction ID" value="UER00238"/>
</dbReference>
<evidence type="ECO:0000256" key="11">
    <source>
        <dbReference type="ARBA" id="ARBA00022842"/>
    </source>
</evidence>
<evidence type="ECO:0000256" key="15">
    <source>
        <dbReference type="ARBA" id="ARBA00032605"/>
    </source>
</evidence>
<comment type="pathway">
    <text evidence="3 19">Cofactor biosynthesis; adenosylcobalamin biosynthesis; adenosylcobalamin from cob(II)yrinate a,c-diamide: step 7/7.</text>
</comment>
<keyword evidence="11 19" id="KW-0460">Magnesium</keyword>
<dbReference type="Pfam" id="PF02654">
    <property type="entry name" value="CobS"/>
    <property type="match status" value="1"/>
</dbReference>
<evidence type="ECO:0000256" key="13">
    <source>
        <dbReference type="ARBA" id="ARBA00023136"/>
    </source>
</evidence>
<evidence type="ECO:0000313" key="20">
    <source>
        <dbReference type="EMBL" id="ADU61706.1"/>
    </source>
</evidence>
<dbReference type="RefSeq" id="WP_013513638.1">
    <property type="nucleotide sequence ID" value="NC_014844.1"/>
</dbReference>
<dbReference type="EMBL" id="CP002431">
    <property type="protein sequence ID" value="ADU61706.1"/>
    <property type="molecule type" value="Genomic_DNA"/>
</dbReference>
<evidence type="ECO:0000313" key="21">
    <source>
        <dbReference type="Proteomes" id="UP000002191"/>
    </source>
</evidence>
<evidence type="ECO:0000256" key="5">
    <source>
        <dbReference type="ARBA" id="ARBA00013200"/>
    </source>
</evidence>
<keyword evidence="21" id="KW-1185">Reference proteome</keyword>
<dbReference type="eggNOG" id="COG0368">
    <property type="taxonomic scope" value="Bacteria"/>
</dbReference>
<gene>
    <name evidence="19" type="primary">cobS</name>
    <name evidence="20" type="ordered locus">Daes_0689</name>
</gene>
<comment type="subcellular location">
    <subcellularLocation>
        <location evidence="19">Cell inner membrane</location>
        <topology evidence="19">Multi-pass membrane protein</topology>
    </subcellularLocation>
    <subcellularLocation>
        <location evidence="2">Cell membrane</location>
        <topology evidence="2">Multi-pass membrane protein</topology>
    </subcellularLocation>
</comment>
<dbReference type="STRING" id="643562.Daes_0689"/>
<feature type="transmembrane region" description="Helical" evidence="19">
    <location>
        <begin position="223"/>
        <end position="244"/>
    </location>
</feature>
<evidence type="ECO:0000256" key="14">
    <source>
        <dbReference type="ARBA" id="ARBA00025228"/>
    </source>
</evidence>
<dbReference type="EC" id="2.7.8.26" evidence="5 19"/>
<evidence type="ECO:0000256" key="8">
    <source>
        <dbReference type="ARBA" id="ARBA00022573"/>
    </source>
</evidence>
<comment type="catalytic activity">
    <reaction evidence="18 19">
        <text>alpha-ribazole 5'-phosphate + adenosylcob(III)inamide-GDP = adenosylcob(III)alamin 5'-phosphate + GMP + H(+)</text>
        <dbReference type="Rhea" id="RHEA:23560"/>
        <dbReference type="ChEBI" id="CHEBI:15378"/>
        <dbReference type="ChEBI" id="CHEBI:57918"/>
        <dbReference type="ChEBI" id="CHEBI:58115"/>
        <dbReference type="ChEBI" id="CHEBI:60487"/>
        <dbReference type="ChEBI" id="CHEBI:60493"/>
        <dbReference type="EC" id="2.7.8.26"/>
    </reaction>
</comment>
<comment type="catalytic activity">
    <reaction evidence="17 19">
        <text>alpha-ribazole + adenosylcob(III)inamide-GDP = adenosylcob(III)alamin + GMP + H(+)</text>
        <dbReference type="Rhea" id="RHEA:16049"/>
        <dbReference type="ChEBI" id="CHEBI:10329"/>
        <dbReference type="ChEBI" id="CHEBI:15378"/>
        <dbReference type="ChEBI" id="CHEBI:18408"/>
        <dbReference type="ChEBI" id="CHEBI:58115"/>
        <dbReference type="ChEBI" id="CHEBI:60487"/>
        <dbReference type="EC" id="2.7.8.26"/>
    </reaction>
</comment>
<evidence type="ECO:0000256" key="16">
    <source>
        <dbReference type="ARBA" id="ARBA00032853"/>
    </source>
</evidence>
<evidence type="ECO:0000256" key="17">
    <source>
        <dbReference type="ARBA" id="ARBA00048623"/>
    </source>
</evidence>
<dbReference type="AlphaFoldDB" id="E6VZJ2"/>
<sequence>MGFFRSFINTLGFLTRLAPARIMAEDEMNRCMVHLPLVGAVLGAAVALPFFLGIFAASPWVQAWLMVVLSLYLTRGLHFDGLADVCDAVTTHADPARFWTVIKDSRAGAFGVIGLVMALGGQIILFHEMLLAGAFGAIVWAFILGRTAAVCLGYAVRHLTRPGLGKLYIDGATLGVALTASALTFGTGVFLVGPLATVGAIVIATLAIMPLRGLAEHVGGANGDFLGCAVILGELSAGLGFVLLG</sequence>
<evidence type="ECO:0000256" key="19">
    <source>
        <dbReference type="HAMAP-Rule" id="MF_00719"/>
    </source>
</evidence>
<accession>E6VZJ2</accession>
<dbReference type="GO" id="GO:0051073">
    <property type="term" value="F:adenosylcobinamide-GDP ribazoletransferase activity"/>
    <property type="evidence" value="ECO:0007669"/>
    <property type="project" value="UniProtKB-UniRule"/>
</dbReference>
<evidence type="ECO:0000256" key="6">
    <source>
        <dbReference type="ARBA" id="ARBA00015850"/>
    </source>
</evidence>
<dbReference type="GO" id="GO:0008818">
    <property type="term" value="F:cobalamin 5'-phosphate synthase activity"/>
    <property type="evidence" value="ECO:0007669"/>
    <property type="project" value="UniProtKB-UniRule"/>
</dbReference>
<evidence type="ECO:0000256" key="4">
    <source>
        <dbReference type="ARBA" id="ARBA00010561"/>
    </source>
</evidence>
<comment type="similarity">
    <text evidence="4 19">Belongs to the CobS family.</text>
</comment>
<evidence type="ECO:0000256" key="3">
    <source>
        <dbReference type="ARBA" id="ARBA00004663"/>
    </source>
</evidence>
<protein>
    <recommendedName>
        <fullName evidence="6 19">Adenosylcobinamide-GDP ribazoletransferase</fullName>
        <ecNumber evidence="5 19">2.7.8.26</ecNumber>
    </recommendedName>
    <alternativeName>
        <fullName evidence="16 19">Cobalamin synthase</fullName>
    </alternativeName>
    <alternativeName>
        <fullName evidence="15 19">Cobalamin-5'-phosphate synthase</fullName>
    </alternativeName>
</protein>
<evidence type="ECO:0000256" key="9">
    <source>
        <dbReference type="ARBA" id="ARBA00022679"/>
    </source>
</evidence>
<name>E6VZJ2_PSEA9</name>
<keyword evidence="9 19" id="KW-0808">Transferase</keyword>
<evidence type="ECO:0000256" key="18">
    <source>
        <dbReference type="ARBA" id="ARBA00049504"/>
    </source>
</evidence>
<feature type="transmembrane region" description="Helical" evidence="19">
    <location>
        <begin position="131"/>
        <end position="155"/>
    </location>
</feature>
<keyword evidence="19" id="KW-0997">Cell inner membrane</keyword>
<organism evidence="20 21">
    <name type="scientific">Pseudodesulfovibrio aespoeensis (strain ATCC 700646 / DSM 10631 / Aspo-2)</name>
    <name type="common">Desulfovibrio aespoeensis</name>
    <dbReference type="NCBI Taxonomy" id="643562"/>
    <lineage>
        <taxon>Bacteria</taxon>
        <taxon>Pseudomonadati</taxon>
        <taxon>Thermodesulfobacteriota</taxon>
        <taxon>Desulfovibrionia</taxon>
        <taxon>Desulfovibrionales</taxon>
        <taxon>Desulfovibrionaceae</taxon>
    </lineage>
</organism>
<dbReference type="PANTHER" id="PTHR34148">
    <property type="entry name" value="ADENOSYLCOBINAMIDE-GDP RIBAZOLETRANSFERASE"/>
    <property type="match status" value="1"/>
</dbReference>